<dbReference type="EMBL" id="CP036267">
    <property type="protein sequence ID" value="QDT31958.1"/>
    <property type="molecule type" value="Genomic_DNA"/>
</dbReference>
<dbReference type="KEGG" id="tpol:Mal48_11970"/>
<proteinExistence type="predicted"/>
<evidence type="ECO:0000313" key="2">
    <source>
        <dbReference type="Proteomes" id="UP000315724"/>
    </source>
</evidence>
<dbReference type="Proteomes" id="UP000315724">
    <property type="component" value="Chromosome"/>
</dbReference>
<protein>
    <submittedName>
        <fullName evidence="1">Uncharacterized protein</fullName>
    </submittedName>
</protein>
<sequence>MQYLPSDRNELFPQCTSDKSTKQERIFELDSMPTPLAFQTFRISHTIRTFPVGIENSVVRQLKAKFIDCISSRGGMHSKQVAD</sequence>
<dbReference type="AlphaFoldDB" id="A0A517QJZ8"/>
<accession>A0A517QJZ8</accession>
<reference evidence="1 2" key="1">
    <citation type="submission" date="2019-02" db="EMBL/GenBank/DDBJ databases">
        <title>Deep-cultivation of Planctomycetes and their phenomic and genomic characterization uncovers novel biology.</title>
        <authorList>
            <person name="Wiegand S."/>
            <person name="Jogler M."/>
            <person name="Boedeker C."/>
            <person name="Pinto D."/>
            <person name="Vollmers J."/>
            <person name="Rivas-Marin E."/>
            <person name="Kohn T."/>
            <person name="Peeters S.H."/>
            <person name="Heuer A."/>
            <person name="Rast P."/>
            <person name="Oberbeckmann S."/>
            <person name="Bunk B."/>
            <person name="Jeske O."/>
            <person name="Meyerdierks A."/>
            <person name="Storesund J.E."/>
            <person name="Kallscheuer N."/>
            <person name="Luecker S."/>
            <person name="Lage O.M."/>
            <person name="Pohl T."/>
            <person name="Merkel B.J."/>
            <person name="Hornburger P."/>
            <person name="Mueller R.-W."/>
            <person name="Bruemmer F."/>
            <person name="Labrenz M."/>
            <person name="Spormann A.M."/>
            <person name="Op den Camp H."/>
            <person name="Overmann J."/>
            <person name="Amann R."/>
            <person name="Jetten M.S.M."/>
            <person name="Mascher T."/>
            <person name="Medema M.H."/>
            <person name="Devos D.P."/>
            <person name="Kaster A.-K."/>
            <person name="Ovreas L."/>
            <person name="Rohde M."/>
            <person name="Galperin M.Y."/>
            <person name="Jogler C."/>
        </authorList>
    </citation>
    <scope>NUCLEOTIDE SEQUENCE [LARGE SCALE GENOMIC DNA]</scope>
    <source>
        <strain evidence="1 2">Mal48</strain>
    </source>
</reference>
<gene>
    <name evidence="1" type="ORF">Mal48_11970</name>
</gene>
<evidence type="ECO:0000313" key="1">
    <source>
        <dbReference type="EMBL" id="QDT31958.1"/>
    </source>
</evidence>
<organism evidence="1 2">
    <name type="scientific">Thalassoglobus polymorphus</name>
    <dbReference type="NCBI Taxonomy" id="2527994"/>
    <lineage>
        <taxon>Bacteria</taxon>
        <taxon>Pseudomonadati</taxon>
        <taxon>Planctomycetota</taxon>
        <taxon>Planctomycetia</taxon>
        <taxon>Planctomycetales</taxon>
        <taxon>Planctomycetaceae</taxon>
        <taxon>Thalassoglobus</taxon>
    </lineage>
</organism>
<keyword evidence="2" id="KW-1185">Reference proteome</keyword>
<name>A0A517QJZ8_9PLAN</name>